<dbReference type="Proteomes" id="UP000009328">
    <property type="component" value="Unassembled WGS sequence"/>
</dbReference>
<gene>
    <name evidence="3" type="ORF">BN7_5774</name>
</gene>
<feature type="region of interest" description="Disordered" evidence="1">
    <location>
        <begin position="56"/>
        <end position="101"/>
    </location>
</feature>
<dbReference type="eggNOG" id="ENOG502T1YM">
    <property type="taxonomic scope" value="Eukaryota"/>
</dbReference>
<keyword evidence="2" id="KW-1133">Transmembrane helix</keyword>
<evidence type="ECO:0000256" key="1">
    <source>
        <dbReference type="SAM" id="MobiDB-lite"/>
    </source>
</evidence>
<proteinExistence type="predicted"/>
<name>K0KLP3_WICCF</name>
<evidence type="ECO:0000256" key="2">
    <source>
        <dbReference type="SAM" id="Phobius"/>
    </source>
</evidence>
<keyword evidence="2" id="KW-0472">Membrane</keyword>
<feature type="transmembrane region" description="Helical" evidence="2">
    <location>
        <begin position="31"/>
        <end position="49"/>
    </location>
</feature>
<comment type="caution">
    <text evidence="3">The sequence shown here is derived from an EMBL/GenBank/DDBJ whole genome shotgun (WGS) entry which is preliminary data.</text>
</comment>
<reference evidence="3 4" key="1">
    <citation type="journal article" date="2012" name="Eukaryot. Cell">
        <title>Draft genome sequence of Wickerhamomyces ciferrii NRRL Y-1031 F-60-10.</title>
        <authorList>
            <person name="Schneider J."/>
            <person name="Andrea H."/>
            <person name="Blom J."/>
            <person name="Jaenicke S."/>
            <person name="Ruckert C."/>
            <person name="Schorsch C."/>
            <person name="Szczepanowski R."/>
            <person name="Farwick M."/>
            <person name="Goesmann A."/>
            <person name="Puhler A."/>
            <person name="Schaffer S."/>
            <person name="Tauch A."/>
            <person name="Kohler T."/>
            <person name="Brinkrolf K."/>
        </authorList>
    </citation>
    <scope>NUCLEOTIDE SEQUENCE [LARGE SCALE GENOMIC DNA]</scope>
    <source>
        <strain evidence="4">ATCC 14091 / BCRC 22168 / CBS 111 / JCM 3599 / NBRC 0793 / NRRL Y-1031 F-60-10</strain>
    </source>
</reference>
<dbReference type="HOGENOM" id="CLU_1877053_0_0_1"/>
<keyword evidence="4" id="KW-1185">Reference proteome</keyword>
<organism evidence="3 4">
    <name type="scientific">Wickerhamomyces ciferrii (strain ATCC 14091 / BCRC 22168 / CBS 111 / JCM 3599 / NBRC 0793 / NRRL Y-1031 F-60-10)</name>
    <name type="common">Yeast</name>
    <name type="synonym">Pichia ciferrii</name>
    <dbReference type="NCBI Taxonomy" id="1206466"/>
    <lineage>
        <taxon>Eukaryota</taxon>
        <taxon>Fungi</taxon>
        <taxon>Dikarya</taxon>
        <taxon>Ascomycota</taxon>
        <taxon>Saccharomycotina</taxon>
        <taxon>Saccharomycetes</taxon>
        <taxon>Phaffomycetales</taxon>
        <taxon>Wickerhamomycetaceae</taxon>
        <taxon>Wickerhamomyces</taxon>
    </lineage>
</organism>
<accession>K0KLP3</accession>
<protein>
    <submittedName>
        <fullName evidence="3">Uncharacterized protein</fullName>
    </submittedName>
</protein>
<dbReference type="InParanoid" id="K0KLP3"/>
<keyword evidence="2" id="KW-0812">Transmembrane</keyword>
<evidence type="ECO:0000313" key="3">
    <source>
        <dbReference type="EMBL" id="CCH46185.1"/>
    </source>
</evidence>
<feature type="compositionally biased region" description="Basic and acidic residues" evidence="1">
    <location>
        <begin position="56"/>
        <end position="90"/>
    </location>
</feature>
<evidence type="ECO:0000313" key="4">
    <source>
        <dbReference type="Proteomes" id="UP000009328"/>
    </source>
</evidence>
<dbReference type="AlphaFoldDB" id="K0KLP3"/>
<dbReference type="FunCoup" id="K0KLP3">
    <property type="interactions" value="31"/>
</dbReference>
<dbReference type="EMBL" id="CAIF01000233">
    <property type="protein sequence ID" value="CCH46185.1"/>
    <property type="molecule type" value="Genomic_DNA"/>
</dbReference>
<sequence length="136" mass="15152">MQGVRTKGGLPAPYNMKPKKQGLLTTPMKKLIGYLFVLFIFGFIIFEVTPKQQKFDTEYELDHSQGQDENVEKPLKQGTKEAAGKPEIKLAGDGQATNDKADIQDQNNLLQKKKNIIAENDIKAKLNADANANHLI</sequence>